<dbReference type="InterPro" id="IPR047863">
    <property type="entry name" value="Ribosomal_uS8_CS"/>
</dbReference>
<evidence type="ECO:0000256" key="8">
    <source>
        <dbReference type="HAMAP-Rule" id="MF_01302"/>
    </source>
</evidence>
<evidence type="ECO:0000256" key="5">
    <source>
        <dbReference type="ARBA" id="ARBA00023274"/>
    </source>
</evidence>
<dbReference type="FunFam" id="3.30.1490.10:FF:000001">
    <property type="entry name" value="30S ribosomal protein S8"/>
    <property type="match status" value="1"/>
</dbReference>
<dbReference type="GO" id="GO:0003735">
    <property type="term" value="F:structural constituent of ribosome"/>
    <property type="evidence" value="ECO:0007669"/>
    <property type="project" value="InterPro"/>
</dbReference>
<comment type="subunit">
    <text evidence="7 8">Part of the 30S ribosomal subunit. Contacts proteins S5 and S12.</text>
</comment>
<dbReference type="FunFam" id="3.30.1370.30:FF:000002">
    <property type="entry name" value="30S ribosomal protein S8"/>
    <property type="match status" value="1"/>
</dbReference>
<dbReference type="OrthoDB" id="9802617at2"/>
<dbReference type="EMBL" id="SNZF01000011">
    <property type="protein sequence ID" value="TDR35092.1"/>
    <property type="molecule type" value="Genomic_DNA"/>
</dbReference>
<name>A0A011TD40_9HYPH</name>
<evidence type="ECO:0000313" key="13">
    <source>
        <dbReference type="Proteomes" id="UP000294958"/>
    </source>
</evidence>
<evidence type="ECO:0000256" key="4">
    <source>
        <dbReference type="ARBA" id="ARBA00022980"/>
    </source>
</evidence>
<evidence type="ECO:0000256" key="7">
    <source>
        <dbReference type="ARBA" id="ARBA00046740"/>
    </source>
</evidence>
<dbReference type="eggNOG" id="COG0096">
    <property type="taxonomic scope" value="Bacteria"/>
</dbReference>
<comment type="similarity">
    <text evidence="1 8 9">Belongs to the universal ribosomal protein uS8 family.</text>
</comment>
<comment type="function">
    <text evidence="8">One of the primary rRNA binding proteins, it binds directly to 16S rRNA central domain where it helps coordinate assembly of the platform of the 30S subunit.</text>
</comment>
<dbReference type="GO" id="GO:0019843">
    <property type="term" value="F:rRNA binding"/>
    <property type="evidence" value="ECO:0007669"/>
    <property type="project" value="UniProtKB-UniRule"/>
</dbReference>
<dbReference type="RefSeq" id="WP_035032307.1">
    <property type="nucleotide sequence ID" value="NZ_KK073909.1"/>
</dbReference>
<dbReference type="NCBIfam" id="NF001109">
    <property type="entry name" value="PRK00136.1"/>
    <property type="match status" value="1"/>
</dbReference>
<dbReference type="HOGENOM" id="CLU_098428_0_0_5"/>
<dbReference type="Proteomes" id="UP000294958">
    <property type="component" value="Unassembled WGS sequence"/>
</dbReference>
<keyword evidence="4 8" id="KW-0689">Ribosomal protein</keyword>
<dbReference type="PANTHER" id="PTHR11758">
    <property type="entry name" value="40S RIBOSOMAL PROTEIN S15A"/>
    <property type="match status" value="1"/>
</dbReference>
<dbReference type="Gene3D" id="3.30.1490.10">
    <property type="match status" value="1"/>
</dbReference>
<dbReference type="GO" id="GO:0005840">
    <property type="term" value="C:ribosome"/>
    <property type="evidence" value="ECO:0007669"/>
    <property type="project" value="UniProtKB-KW"/>
</dbReference>
<dbReference type="STRING" id="69279.BG36_16750"/>
<dbReference type="PROSITE" id="PS00053">
    <property type="entry name" value="RIBOSOMAL_S8"/>
    <property type="match status" value="1"/>
</dbReference>
<proteinExistence type="inferred from homology"/>
<evidence type="ECO:0000313" key="11">
    <source>
        <dbReference type="EMBL" id="TDR35092.1"/>
    </source>
</evidence>
<dbReference type="EMBL" id="JENY01000037">
    <property type="protein sequence ID" value="EXL01802.1"/>
    <property type="molecule type" value="Genomic_DNA"/>
</dbReference>
<dbReference type="Gene3D" id="3.30.1370.30">
    <property type="match status" value="1"/>
</dbReference>
<dbReference type="PATRIC" id="fig|69279.3.peg.4412"/>
<dbReference type="GO" id="GO:0005737">
    <property type="term" value="C:cytoplasm"/>
    <property type="evidence" value="ECO:0007669"/>
    <property type="project" value="UniProtKB-ARBA"/>
</dbReference>
<accession>A0A011TD40</accession>
<evidence type="ECO:0000313" key="10">
    <source>
        <dbReference type="EMBL" id="EXL01802.1"/>
    </source>
</evidence>
<evidence type="ECO:0000256" key="2">
    <source>
        <dbReference type="ARBA" id="ARBA00022730"/>
    </source>
</evidence>
<comment type="caution">
    <text evidence="10">The sequence shown here is derived from an EMBL/GenBank/DDBJ whole genome shotgun (WGS) entry which is preliminary data.</text>
</comment>
<evidence type="ECO:0000256" key="1">
    <source>
        <dbReference type="ARBA" id="ARBA00006471"/>
    </source>
</evidence>
<dbReference type="GO" id="GO:0006412">
    <property type="term" value="P:translation"/>
    <property type="evidence" value="ECO:0007669"/>
    <property type="project" value="UniProtKB-UniRule"/>
</dbReference>
<sequence length="132" mass="14500">MSLSDPLGDMLTRIRNAYGRKKNSVSTPASRLRARVLDVLKAEGYIRDYSQTDFGNGKSELEIELKYFDGSPVVREISRVSKPGRRVYVSAKSIPQVANGLGIAILSTPKGVMADHEAREQNVGGEVLCQVF</sequence>
<keyword evidence="5 8" id="KW-0687">Ribonucleoprotein</keyword>
<reference evidence="11 13" key="2">
    <citation type="submission" date="2019-03" db="EMBL/GenBank/DDBJ databases">
        <title>Genomic Encyclopedia of Type Strains, Phase IV (KMG-IV): sequencing the most valuable type-strain genomes for metagenomic binning, comparative biology and taxonomic classification.</title>
        <authorList>
            <person name="Goeker M."/>
        </authorList>
    </citation>
    <scope>NUCLEOTIDE SEQUENCE [LARGE SCALE GENOMIC DNA]</scope>
    <source>
        <strain evidence="11 13">DSM 11603</strain>
    </source>
</reference>
<keyword evidence="2 8" id="KW-0699">rRNA-binding</keyword>
<dbReference type="GO" id="GO:1990904">
    <property type="term" value="C:ribonucleoprotein complex"/>
    <property type="evidence" value="ECO:0007669"/>
    <property type="project" value="UniProtKB-KW"/>
</dbReference>
<dbReference type="Pfam" id="PF00410">
    <property type="entry name" value="Ribosomal_S8"/>
    <property type="match status" value="1"/>
</dbReference>
<dbReference type="InterPro" id="IPR000630">
    <property type="entry name" value="Ribosomal_uS8"/>
</dbReference>
<organism evidence="10 12">
    <name type="scientific">Aquamicrobium defluvii</name>
    <dbReference type="NCBI Taxonomy" id="69279"/>
    <lineage>
        <taxon>Bacteria</taxon>
        <taxon>Pseudomonadati</taxon>
        <taxon>Pseudomonadota</taxon>
        <taxon>Alphaproteobacteria</taxon>
        <taxon>Hyphomicrobiales</taxon>
        <taxon>Phyllobacteriaceae</taxon>
        <taxon>Aquamicrobium</taxon>
    </lineage>
</organism>
<evidence type="ECO:0000313" key="12">
    <source>
        <dbReference type="Proteomes" id="UP000019849"/>
    </source>
</evidence>
<evidence type="ECO:0000256" key="3">
    <source>
        <dbReference type="ARBA" id="ARBA00022884"/>
    </source>
</evidence>
<dbReference type="HAMAP" id="MF_01302_B">
    <property type="entry name" value="Ribosomal_uS8_B"/>
    <property type="match status" value="1"/>
</dbReference>
<evidence type="ECO:0000256" key="9">
    <source>
        <dbReference type="RuleBase" id="RU003660"/>
    </source>
</evidence>
<dbReference type="AlphaFoldDB" id="A0A011TD40"/>
<dbReference type="InterPro" id="IPR035987">
    <property type="entry name" value="Ribosomal_uS8_sf"/>
</dbReference>
<reference evidence="10 12" key="1">
    <citation type="submission" date="2014-02" db="EMBL/GenBank/DDBJ databases">
        <title>Aquamicrobium defluvii Genome sequencing.</title>
        <authorList>
            <person name="Wang X."/>
        </authorList>
    </citation>
    <scope>NUCLEOTIDE SEQUENCE [LARGE SCALE GENOMIC DNA]</scope>
    <source>
        <strain evidence="10 12">W13Z1</strain>
    </source>
</reference>
<gene>
    <name evidence="8" type="primary">rpsH</name>
    <name evidence="10" type="ORF">BG36_16750</name>
    <name evidence="11" type="ORF">DES43_11198</name>
</gene>
<dbReference type="Proteomes" id="UP000019849">
    <property type="component" value="Unassembled WGS sequence"/>
</dbReference>
<keyword evidence="13" id="KW-1185">Reference proteome</keyword>
<dbReference type="SUPFAM" id="SSF56047">
    <property type="entry name" value="Ribosomal protein S8"/>
    <property type="match status" value="1"/>
</dbReference>
<protein>
    <recommendedName>
        <fullName evidence="6 8">Small ribosomal subunit protein uS8</fullName>
    </recommendedName>
</protein>
<evidence type="ECO:0000256" key="6">
    <source>
        <dbReference type="ARBA" id="ARBA00035258"/>
    </source>
</evidence>
<keyword evidence="3 8" id="KW-0694">RNA-binding</keyword>